<dbReference type="AlphaFoldDB" id="A0A3M7RNC1"/>
<keyword evidence="2" id="KW-1185">Reference proteome</keyword>
<name>A0A3M7RNC1_BRAPC</name>
<evidence type="ECO:0000313" key="2">
    <source>
        <dbReference type="Proteomes" id="UP000276133"/>
    </source>
</evidence>
<organism evidence="1 2">
    <name type="scientific">Brachionus plicatilis</name>
    <name type="common">Marine rotifer</name>
    <name type="synonym">Brachionus muelleri</name>
    <dbReference type="NCBI Taxonomy" id="10195"/>
    <lineage>
        <taxon>Eukaryota</taxon>
        <taxon>Metazoa</taxon>
        <taxon>Spiralia</taxon>
        <taxon>Gnathifera</taxon>
        <taxon>Rotifera</taxon>
        <taxon>Eurotatoria</taxon>
        <taxon>Monogononta</taxon>
        <taxon>Pseudotrocha</taxon>
        <taxon>Ploima</taxon>
        <taxon>Brachionidae</taxon>
        <taxon>Brachionus</taxon>
    </lineage>
</organism>
<gene>
    <name evidence="1" type="ORF">BpHYR1_046812</name>
</gene>
<accession>A0A3M7RNC1</accession>
<protein>
    <submittedName>
        <fullName evidence="1">Uncharacterized protein</fullName>
    </submittedName>
</protein>
<sequence>MLKHSCTNKNTCSDNIVLTAATNLIACATKLLKRNSSKAPEGLGVLGEELKTNFVIEMC</sequence>
<evidence type="ECO:0000313" key="1">
    <source>
        <dbReference type="EMBL" id="RNA25024.1"/>
    </source>
</evidence>
<proteinExistence type="predicted"/>
<dbReference type="EMBL" id="REGN01002992">
    <property type="protein sequence ID" value="RNA25024.1"/>
    <property type="molecule type" value="Genomic_DNA"/>
</dbReference>
<comment type="caution">
    <text evidence="1">The sequence shown here is derived from an EMBL/GenBank/DDBJ whole genome shotgun (WGS) entry which is preliminary data.</text>
</comment>
<reference evidence="1 2" key="1">
    <citation type="journal article" date="2018" name="Sci. Rep.">
        <title>Genomic signatures of local adaptation to the degree of environmental predictability in rotifers.</title>
        <authorList>
            <person name="Franch-Gras L."/>
            <person name="Hahn C."/>
            <person name="Garcia-Roger E.M."/>
            <person name="Carmona M.J."/>
            <person name="Serra M."/>
            <person name="Gomez A."/>
        </authorList>
    </citation>
    <scope>NUCLEOTIDE SEQUENCE [LARGE SCALE GENOMIC DNA]</scope>
    <source>
        <strain evidence="1">HYR1</strain>
    </source>
</reference>
<dbReference type="Proteomes" id="UP000276133">
    <property type="component" value="Unassembled WGS sequence"/>
</dbReference>